<keyword evidence="7 8" id="KW-0472">Membrane</keyword>
<feature type="transmembrane region" description="Helical" evidence="8">
    <location>
        <begin position="194"/>
        <end position="212"/>
    </location>
</feature>
<feature type="transmembrane region" description="Helical" evidence="8">
    <location>
        <begin position="102"/>
        <end position="125"/>
    </location>
</feature>
<sequence>MSTTVQTPSRIERDGPVYAVSAGLVLALVFLFHESLANLWLRWGNQKELSHSYFIPLITAWMLWDRRDAIRQSMGPSSWLGVAILAFSVILVWGYQTTHIHLLQHIGLFVSFFGVALVVGGVSLLRLCFFPLAYLVFMIPPPFWIITVTSWQFQLWSSELGVAMIRMFDVPVALSGNVIELPTLNLQVVEACSGLRYLFPFLSLGALAAYFYKGPFWQRAIIILSTIPITIVMNSFRIAITGVLSENYGSQHTEGFLHFFEGWVVFLLCIAILLFVVWLVARLSGQKNVLGTLGLPEAKPIRPAQPFERNRFMVVAGVAAAGVAISAVLLHTSEDELRVPERERFVSLPLEFPGWQVQESPLDVETEQALGADDYIVLNLVNPENEQYNLYVAWLDSQRDGNSWHSPRQCLPGGGWEFQQQGIVSDGENNPLGHPYNRIVMKNGQVRYLVYYWYDQRGRYYADEINMKLGLIWDVATRQRSDGAMVRLMTPIDPEESVADADARLIEMARKTEEILQPYIPD</sequence>
<keyword evidence="4 8" id="KW-0812">Transmembrane</keyword>
<evidence type="ECO:0000313" key="10">
    <source>
        <dbReference type="EMBL" id="MFC3302275.1"/>
    </source>
</evidence>
<dbReference type="EC" id="3.4.22.-" evidence="10"/>
<keyword evidence="11" id="KW-1185">Reference proteome</keyword>
<keyword evidence="3" id="KW-0645">Protease</keyword>
<feature type="domain" description="Methanolan biosynthesis EpsI" evidence="9">
    <location>
        <begin position="319"/>
        <end position="518"/>
    </location>
</feature>
<keyword evidence="2" id="KW-1003">Cell membrane</keyword>
<organism evidence="10 11">
    <name type="scientific">Parvularcula lutaonensis</name>
    <dbReference type="NCBI Taxonomy" id="491923"/>
    <lineage>
        <taxon>Bacteria</taxon>
        <taxon>Pseudomonadati</taxon>
        <taxon>Pseudomonadota</taxon>
        <taxon>Alphaproteobacteria</taxon>
        <taxon>Parvularculales</taxon>
        <taxon>Parvularculaceae</taxon>
        <taxon>Parvularcula</taxon>
    </lineage>
</organism>
<keyword evidence="6 8" id="KW-1133">Transmembrane helix</keyword>
<evidence type="ECO:0000256" key="2">
    <source>
        <dbReference type="ARBA" id="ARBA00022475"/>
    </source>
</evidence>
<evidence type="ECO:0000256" key="8">
    <source>
        <dbReference type="SAM" id="Phobius"/>
    </source>
</evidence>
<dbReference type="InterPro" id="IPR014263">
    <property type="entry name" value="Methanolan_biosynth_EpsI"/>
</dbReference>
<evidence type="ECO:0000256" key="6">
    <source>
        <dbReference type="ARBA" id="ARBA00022989"/>
    </source>
</evidence>
<comment type="caution">
    <text evidence="10">The sequence shown here is derived from an EMBL/GenBank/DDBJ whole genome shotgun (WGS) entry which is preliminary data.</text>
</comment>
<evidence type="ECO:0000256" key="5">
    <source>
        <dbReference type="ARBA" id="ARBA00022801"/>
    </source>
</evidence>
<feature type="transmembrane region" description="Helical" evidence="8">
    <location>
        <begin position="219"/>
        <end position="240"/>
    </location>
</feature>
<dbReference type="Pfam" id="PF11984">
    <property type="entry name" value="DUF3485"/>
    <property type="match status" value="1"/>
</dbReference>
<dbReference type="EMBL" id="JBHRVA010000002">
    <property type="protein sequence ID" value="MFC3302275.1"/>
    <property type="molecule type" value="Genomic_DNA"/>
</dbReference>
<reference evidence="11" key="1">
    <citation type="journal article" date="2019" name="Int. J. Syst. Evol. Microbiol.">
        <title>The Global Catalogue of Microorganisms (GCM) 10K type strain sequencing project: providing services to taxonomists for standard genome sequencing and annotation.</title>
        <authorList>
            <consortium name="The Broad Institute Genomics Platform"/>
            <consortium name="The Broad Institute Genome Sequencing Center for Infectious Disease"/>
            <person name="Wu L."/>
            <person name="Ma J."/>
        </authorList>
    </citation>
    <scope>NUCLEOTIDE SEQUENCE [LARGE SCALE GENOMIC DNA]</scope>
    <source>
        <strain evidence="11">KCTC 22245</strain>
    </source>
</reference>
<dbReference type="NCBIfam" id="TIGR04178">
    <property type="entry name" value="exo_archaeo"/>
    <property type="match status" value="1"/>
</dbReference>
<feature type="transmembrane region" description="Helical" evidence="8">
    <location>
        <begin position="77"/>
        <end position="96"/>
    </location>
</feature>
<feature type="transmembrane region" description="Helical" evidence="8">
    <location>
        <begin position="260"/>
        <end position="281"/>
    </location>
</feature>
<comment type="subcellular location">
    <subcellularLocation>
        <location evidence="1">Cell membrane</location>
        <topology evidence="1">Multi-pass membrane protein</topology>
    </subcellularLocation>
</comment>
<dbReference type="RefSeq" id="WP_189570385.1">
    <property type="nucleotide sequence ID" value="NZ_BMXU01000001.1"/>
</dbReference>
<dbReference type="NCBIfam" id="TIGR02602">
    <property type="entry name" value="8TM_EpsH"/>
    <property type="match status" value="1"/>
</dbReference>
<evidence type="ECO:0000259" key="9">
    <source>
        <dbReference type="Pfam" id="PF11984"/>
    </source>
</evidence>
<evidence type="ECO:0000256" key="4">
    <source>
        <dbReference type="ARBA" id="ARBA00022692"/>
    </source>
</evidence>
<dbReference type="InterPro" id="IPR013426">
    <property type="entry name" value="EpsH-like"/>
</dbReference>
<gene>
    <name evidence="10" type="primary">xrtD</name>
    <name evidence="10" type="ORF">ACFONP_05970</name>
</gene>
<dbReference type="InterPro" id="IPR026491">
    <property type="entry name" value="ExosortD_VPLPA"/>
</dbReference>
<protein>
    <submittedName>
        <fullName evidence="10">VPLPA-CTERM-specific exosortase XrtD</fullName>
        <ecNumber evidence="10">3.4.22.-</ecNumber>
    </submittedName>
</protein>
<dbReference type="Proteomes" id="UP001595607">
    <property type="component" value="Unassembled WGS sequence"/>
</dbReference>
<accession>A0ABV7MA32</accession>
<evidence type="ECO:0000256" key="1">
    <source>
        <dbReference type="ARBA" id="ARBA00004651"/>
    </source>
</evidence>
<dbReference type="Pfam" id="PF09721">
    <property type="entry name" value="Exosortase_EpsH"/>
    <property type="match status" value="1"/>
</dbReference>
<feature type="transmembrane region" description="Helical" evidence="8">
    <location>
        <begin position="312"/>
        <end position="330"/>
    </location>
</feature>
<evidence type="ECO:0000313" key="11">
    <source>
        <dbReference type="Proteomes" id="UP001595607"/>
    </source>
</evidence>
<proteinExistence type="predicted"/>
<keyword evidence="5 10" id="KW-0378">Hydrolase</keyword>
<name>A0ABV7MA32_9PROT</name>
<dbReference type="InterPro" id="IPR019127">
    <property type="entry name" value="Exosortase"/>
</dbReference>
<dbReference type="NCBIfam" id="TIGR04152">
    <property type="entry name" value="exosort_VPLPA"/>
    <property type="match status" value="1"/>
</dbReference>
<dbReference type="InterPro" id="IPR026392">
    <property type="entry name" value="Exo/Archaeosortase_dom"/>
</dbReference>
<evidence type="ECO:0000256" key="7">
    <source>
        <dbReference type="ARBA" id="ARBA00023136"/>
    </source>
</evidence>
<feature type="transmembrane region" description="Helical" evidence="8">
    <location>
        <begin position="132"/>
        <end position="153"/>
    </location>
</feature>
<feature type="transmembrane region" description="Helical" evidence="8">
    <location>
        <begin position="17"/>
        <end position="37"/>
    </location>
</feature>
<evidence type="ECO:0000256" key="3">
    <source>
        <dbReference type="ARBA" id="ARBA00022670"/>
    </source>
</evidence>
<dbReference type="NCBIfam" id="TIGR02914">
    <property type="entry name" value="EpsI_fam"/>
    <property type="match status" value="1"/>
</dbReference>
<dbReference type="GO" id="GO:0016787">
    <property type="term" value="F:hydrolase activity"/>
    <property type="evidence" value="ECO:0007669"/>
    <property type="project" value="UniProtKB-KW"/>
</dbReference>